<dbReference type="Proteomes" id="UP000887575">
    <property type="component" value="Unassembled WGS sequence"/>
</dbReference>
<evidence type="ECO:0000313" key="3">
    <source>
        <dbReference type="WBParaSite" id="MBELARI_LOCUS15335"/>
    </source>
</evidence>
<proteinExistence type="predicted"/>
<feature type="chain" id="PRO_5042271528" evidence="1">
    <location>
        <begin position="21"/>
        <end position="393"/>
    </location>
</feature>
<evidence type="ECO:0000313" key="2">
    <source>
        <dbReference type="Proteomes" id="UP000887575"/>
    </source>
</evidence>
<accession>A0AAF3EMW9</accession>
<dbReference type="AlphaFoldDB" id="A0AAF3EMW9"/>
<feature type="signal peptide" evidence="1">
    <location>
        <begin position="1"/>
        <end position="20"/>
    </location>
</feature>
<evidence type="ECO:0000256" key="1">
    <source>
        <dbReference type="SAM" id="SignalP"/>
    </source>
</evidence>
<reference evidence="3" key="1">
    <citation type="submission" date="2024-02" db="UniProtKB">
        <authorList>
            <consortium name="WormBaseParasite"/>
        </authorList>
    </citation>
    <scope>IDENTIFICATION</scope>
</reference>
<protein>
    <submittedName>
        <fullName evidence="3">Uncharacterized protein</fullName>
    </submittedName>
</protein>
<keyword evidence="2" id="KW-1185">Reference proteome</keyword>
<name>A0AAF3EMW9_9BILA</name>
<dbReference type="InterPro" id="IPR009030">
    <property type="entry name" value="Growth_fac_rcpt_cys_sf"/>
</dbReference>
<dbReference type="WBParaSite" id="MBELARI_LOCUS15335">
    <property type="protein sequence ID" value="MBELARI_LOCUS15335"/>
    <property type="gene ID" value="MBELARI_LOCUS15335"/>
</dbReference>
<organism evidence="2 3">
    <name type="scientific">Mesorhabditis belari</name>
    <dbReference type="NCBI Taxonomy" id="2138241"/>
    <lineage>
        <taxon>Eukaryota</taxon>
        <taxon>Metazoa</taxon>
        <taxon>Ecdysozoa</taxon>
        <taxon>Nematoda</taxon>
        <taxon>Chromadorea</taxon>
        <taxon>Rhabditida</taxon>
        <taxon>Rhabditina</taxon>
        <taxon>Rhabditomorpha</taxon>
        <taxon>Rhabditoidea</taxon>
        <taxon>Rhabditidae</taxon>
        <taxon>Mesorhabditinae</taxon>
        <taxon>Mesorhabditis</taxon>
    </lineage>
</organism>
<keyword evidence="1" id="KW-0732">Signal</keyword>
<sequence length="393" mass="44660">MFLFKLGLLSFLIIFGRIEAHWIGEEYWTIIDWNGAITDGRSVDDFLEIPGPDGGTTPNGWVAYWITRTKYPEIHYEAFGHAIKRDDGRICGYFVGEEEEVVEVCAGFRILSRHRTDQADAKVFQWVLAGHVTNRDETVGFVLHRIASTRHGEQIIYGDAMLLDRRFKAVRPAVFEDSIIKIGVHEFPSRVYLLVKLTPEVGPIRTGLYEGHYHDPHTDHKAHGRHGHPLPLHRPRAVETRSAICAPGWYGRECSERCSEGCEFPERCDYTSGYCSRCKQGWYGSGCSLRCYAGCESCDQNTGHCLSCRFGYQVNRNYDPIFDPRSSLYDPRYNPFDPQYDVEKDRERYFSGIPSGNPPLTPQIGVHLHSCLDGTLPDSIQSPSHPNRVANSP</sequence>
<dbReference type="SUPFAM" id="SSF57184">
    <property type="entry name" value="Growth factor receptor domain"/>
    <property type="match status" value="1"/>
</dbReference>